<comment type="caution">
    <text evidence="2">The sequence shown here is derived from an EMBL/GenBank/DDBJ whole genome shotgun (WGS) entry which is preliminary data.</text>
</comment>
<dbReference type="InterPro" id="IPR050536">
    <property type="entry name" value="DtxR_MntR_Metal-Reg"/>
</dbReference>
<sequence>MSSESQTGSASSLTPSVSDIERSAGRYLFAVSVLSESPTERVSTGELQEFLNVTPASVTEMVSKLDERGLVDYEKYQGVTITDRGDALVTEVGWRFCVVSTFFESVLDTTLDEQTAFDIGFLLPKNGVFRLRSHVGGACLGHCPEAGGDGEQCVP</sequence>
<dbReference type="SUPFAM" id="SSF46785">
    <property type="entry name" value="Winged helix' DNA-binding domain"/>
    <property type="match status" value="1"/>
</dbReference>
<reference evidence="2 3" key="1">
    <citation type="submission" date="2018-12" db="EMBL/GenBank/DDBJ databases">
        <title>Draft genome sequence of Haloarcula hispinica strain 18.1, an halophilic archaeon isolated from Chott El Jerid of Southern Tunisia.</title>
        <authorList>
            <person name="Najjari A."/>
            <person name="Ben Dhia O."/>
            <person name="Ferjani R."/>
            <person name="Mahjoubi M."/>
            <person name="Sghaier H."/>
            <person name="Elshahed M."/>
            <person name="Ouzari H.I."/>
            <person name="Cherid A."/>
            <person name="Youssef N."/>
        </authorList>
    </citation>
    <scope>NUCLEOTIDE SEQUENCE [LARGE SCALE GENOMIC DNA]</scope>
    <source>
        <strain evidence="2 3">18.1</strain>
    </source>
</reference>
<dbReference type="InterPro" id="IPR036388">
    <property type="entry name" value="WH-like_DNA-bd_sf"/>
</dbReference>
<gene>
    <name evidence="2" type="ORF">ELS20_17995</name>
</gene>
<dbReference type="GO" id="GO:0046914">
    <property type="term" value="F:transition metal ion binding"/>
    <property type="evidence" value="ECO:0007669"/>
    <property type="project" value="InterPro"/>
</dbReference>
<dbReference type="GO" id="GO:0003700">
    <property type="term" value="F:DNA-binding transcription factor activity"/>
    <property type="evidence" value="ECO:0007669"/>
    <property type="project" value="InterPro"/>
</dbReference>
<dbReference type="InterPro" id="IPR022689">
    <property type="entry name" value="Iron_dep_repressor"/>
</dbReference>
<evidence type="ECO:0000313" key="3">
    <source>
        <dbReference type="Proteomes" id="UP000293535"/>
    </source>
</evidence>
<dbReference type="PANTHER" id="PTHR33238:SF7">
    <property type="entry name" value="IRON-DEPENDENT TRANSCRIPTIONAL REGULATOR"/>
    <property type="match status" value="1"/>
</dbReference>
<feature type="domain" description="HTH dtxR-type" evidence="1">
    <location>
        <begin position="27"/>
        <end position="82"/>
    </location>
</feature>
<dbReference type="EMBL" id="RZIG01000004">
    <property type="protein sequence ID" value="RYJ07944.1"/>
    <property type="molecule type" value="Genomic_DNA"/>
</dbReference>
<protein>
    <submittedName>
        <fullName evidence="2">Metal-dependent transcriptional regulator</fullName>
    </submittedName>
</protein>
<dbReference type="RefSeq" id="WP_050006947.1">
    <property type="nucleotide sequence ID" value="NZ_JAFKAA010000004.1"/>
</dbReference>
<proteinExistence type="predicted"/>
<dbReference type="Gene3D" id="1.10.10.10">
    <property type="entry name" value="Winged helix-like DNA-binding domain superfamily/Winged helix DNA-binding domain"/>
    <property type="match status" value="1"/>
</dbReference>
<dbReference type="InterPro" id="IPR036390">
    <property type="entry name" value="WH_DNA-bd_sf"/>
</dbReference>
<dbReference type="AlphaFoldDB" id="A0A482SXA8"/>
<accession>A0A482SXA8</accession>
<dbReference type="SMART" id="SM00529">
    <property type="entry name" value="HTH_DTXR"/>
    <property type="match status" value="1"/>
</dbReference>
<dbReference type="PANTHER" id="PTHR33238">
    <property type="entry name" value="IRON (METAL) DEPENDENT REPRESSOR, DTXR FAMILY"/>
    <property type="match status" value="1"/>
</dbReference>
<name>A0A482SXA8_HALHI</name>
<dbReference type="Proteomes" id="UP000293535">
    <property type="component" value="Unassembled WGS sequence"/>
</dbReference>
<dbReference type="InterPro" id="IPR022687">
    <property type="entry name" value="HTH_DTXR"/>
</dbReference>
<evidence type="ECO:0000259" key="1">
    <source>
        <dbReference type="PROSITE" id="PS50944"/>
    </source>
</evidence>
<evidence type="ECO:0000313" key="2">
    <source>
        <dbReference type="EMBL" id="RYJ07944.1"/>
    </source>
</evidence>
<dbReference type="GO" id="GO:0003677">
    <property type="term" value="F:DNA binding"/>
    <property type="evidence" value="ECO:0007669"/>
    <property type="project" value="InterPro"/>
</dbReference>
<dbReference type="Pfam" id="PF01325">
    <property type="entry name" value="Fe_dep_repress"/>
    <property type="match status" value="1"/>
</dbReference>
<organism evidence="2 3">
    <name type="scientific">Haloarcula hispanica</name>
    <dbReference type="NCBI Taxonomy" id="51589"/>
    <lineage>
        <taxon>Archaea</taxon>
        <taxon>Methanobacteriati</taxon>
        <taxon>Methanobacteriota</taxon>
        <taxon>Stenosarchaea group</taxon>
        <taxon>Halobacteria</taxon>
        <taxon>Halobacteriales</taxon>
        <taxon>Haloarculaceae</taxon>
        <taxon>Haloarcula</taxon>
    </lineage>
</organism>
<dbReference type="PROSITE" id="PS50944">
    <property type="entry name" value="HTH_DTXR"/>
    <property type="match status" value="1"/>
</dbReference>